<dbReference type="Gene3D" id="2.60.40.10">
    <property type="entry name" value="Immunoglobulins"/>
    <property type="match status" value="1"/>
</dbReference>
<dbReference type="Proteomes" id="UP000005207">
    <property type="component" value="Linkage group LG3"/>
</dbReference>
<name>A0A669DD86_ORENI</name>
<feature type="domain" description="Ig-like" evidence="5">
    <location>
        <begin position="37"/>
        <end position="135"/>
    </location>
</feature>
<proteinExistence type="predicted"/>
<evidence type="ECO:0000313" key="7">
    <source>
        <dbReference type="Proteomes" id="UP000005207"/>
    </source>
</evidence>
<reference evidence="6" key="3">
    <citation type="submission" date="2025-09" db="UniProtKB">
        <authorList>
            <consortium name="Ensembl"/>
        </authorList>
    </citation>
    <scope>IDENTIFICATION</scope>
</reference>
<keyword evidence="4" id="KW-0732">Signal</keyword>
<dbReference type="InterPro" id="IPR013106">
    <property type="entry name" value="Ig_V-set"/>
</dbReference>
<feature type="signal peptide" evidence="4">
    <location>
        <begin position="1"/>
        <end position="34"/>
    </location>
</feature>
<sequence length="149" mass="16921">MSAETDTESHIMYSLWSTLCLALFSLSGQEIITAKSGQDNITLPCQAPNNKTTHVEWRRTDLWKEYVLLYRDEKRIDPDNQHPSFVNRVDLQDGEITDGDVSLILKHVTANDTGTYHCRVVKCRQRLNIHSPPISSIQGCCGCLFNVKL</sequence>
<evidence type="ECO:0000259" key="5">
    <source>
        <dbReference type="PROSITE" id="PS50835"/>
    </source>
</evidence>
<evidence type="ECO:0000256" key="1">
    <source>
        <dbReference type="ARBA" id="ARBA00004370"/>
    </source>
</evidence>
<keyword evidence="7" id="KW-1185">Reference proteome</keyword>
<evidence type="ECO:0000256" key="4">
    <source>
        <dbReference type="SAM" id="SignalP"/>
    </source>
</evidence>
<dbReference type="Ensembl" id="ENSONIT00000067213.1">
    <property type="protein sequence ID" value="ENSONIP00000058607.1"/>
    <property type="gene ID" value="ENSONIG00000038034.1"/>
</dbReference>
<dbReference type="GO" id="GO:0050852">
    <property type="term" value="P:T cell receptor signaling pathway"/>
    <property type="evidence" value="ECO:0007669"/>
    <property type="project" value="TreeGrafter"/>
</dbReference>
<dbReference type="InParanoid" id="A0A669DD86"/>
<dbReference type="GO" id="GO:0001817">
    <property type="term" value="P:regulation of cytokine production"/>
    <property type="evidence" value="ECO:0007669"/>
    <property type="project" value="TreeGrafter"/>
</dbReference>
<dbReference type="InterPro" id="IPR050504">
    <property type="entry name" value="IgSF_BTN/MOG"/>
</dbReference>
<dbReference type="InterPro" id="IPR013783">
    <property type="entry name" value="Ig-like_fold"/>
</dbReference>
<evidence type="ECO:0000256" key="2">
    <source>
        <dbReference type="ARBA" id="ARBA00023136"/>
    </source>
</evidence>
<dbReference type="PROSITE" id="PS50835">
    <property type="entry name" value="IG_LIKE"/>
    <property type="match status" value="1"/>
</dbReference>
<reference evidence="7" key="1">
    <citation type="submission" date="2012-01" db="EMBL/GenBank/DDBJ databases">
        <title>The Genome Sequence of Oreochromis niloticus (Nile Tilapia).</title>
        <authorList>
            <consortium name="Broad Institute Genome Assembly Team"/>
            <consortium name="Broad Institute Sequencing Platform"/>
            <person name="Di Palma F."/>
            <person name="Johnson J."/>
            <person name="Lander E.S."/>
            <person name="Lindblad-Toh K."/>
        </authorList>
    </citation>
    <scope>NUCLEOTIDE SEQUENCE [LARGE SCALE GENOMIC DNA]</scope>
</reference>
<dbReference type="InterPro" id="IPR003599">
    <property type="entry name" value="Ig_sub"/>
</dbReference>
<dbReference type="PANTHER" id="PTHR24100">
    <property type="entry name" value="BUTYROPHILIN"/>
    <property type="match status" value="1"/>
</dbReference>
<dbReference type="SUPFAM" id="SSF48726">
    <property type="entry name" value="Immunoglobulin"/>
    <property type="match status" value="1"/>
</dbReference>
<comment type="subcellular location">
    <subcellularLocation>
        <location evidence="1">Membrane</location>
    </subcellularLocation>
</comment>
<reference evidence="6" key="2">
    <citation type="submission" date="2025-08" db="UniProtKB">
        <authorList>
            <consortium name="Ensembl"/>
        </authorList>
    </citation>
    <scope>IDENTIFICATION</scope>
</reference>
<dbReference type="GeneTree" id="ENSGT01150000290316"/>
<feature type="chain" id="PRO_5025385444" description="Ig-like domain-containing protein" evidence="4">
    <location>
        <begin position="35"/>
        <end position="149"/>
    </location>
</feature>
<accession>A0A669DD86</accession>
<dbReference type="SMART" id="SM00409">
    <property type="entry name" value="IG"/>
    <property type="match status" value="1"/>
</dbReference>
<evidence type="ECO:0000313" key="6">
    <source>
        <dbReference type="Ensembl" id="ENSONIP00000058607.1"/>
    </source>
</evidence>
<dbReference type="Pfam" id="PF07686">
    <property type="entry name" value="V-set"/>
    <property type="match status" value="1"/>
</dbReference>
<dbReference type="AlphaFoldDB" id="A0A669DD86"/>
<dbReference type="GO" id="GO:0009897">
    <property type="term" value="C:external side of plasma membrane"/>
    <property type="evidence" value="ECO:0007669"/>
    <property type="project" value="TreeGrafter"/>
</dbReference>
<organism evidence="6 7">
    <name type="scientific">Oreochromis niloticus</name>
    <name type="common">Nile tilapia</name>
    <name type="synonym">Tilapia nilotica</name>
    <dbReference type="NCBI Taxonomy" id="8128"/>
    <lineage>
        <taxon>Eukaryota</taxon>
        <taxon>Metazoa</taxon>
        <taxon>Chordata</taxon>
        <taxon>Craniata</taxon>
        <taxon>Vertebrata</taxon>
        <taxon>Euteleostomi</taxon>
        <taxon>Actinopterygii</taxon>
        <taxon>Neopterygii</taxon>
        <taxon>Teleostei</taxon>
        <taxon>Neoteleostei</taxon>
        <taxon>Acanthomorphata</taxon>
        <taxon>Ovalentaria</taxon>
        <taxon>Cichlomorphae</taxon>
        <taxon>Cichliformes</taxon>
        <taxon>Cichlidae</taxon>
        <taxon>African cichlids</taxon>
        <taxon>Pseudocrenilabrinae</taxon>
        <taxon>Oreochromini</taxon>
        <taxon>Oreochromis</taxon>
    </lineage>
</organism>
<dbReference type="InterPro" id="IPR036179">
    <property type="entry name" value="Ig-like_dom_sf"/>
</dbReference>
<keyword evidence="2" id="KW-0472">Membrane</keyword>
<dbReference type="GO" id="GO:0005102">
    <property type="term" value="F:signaling receptor binding"/>
    <property type="evidence" value="ECO:0007669"/>
    <property type="project" value="TreeGrafter"/>
</dbReference>
<dbReference type="PANTHER" id="PTHR24100:SF151">
    <property type="entry name" value="ICOS LIGAND"/>
    <property type="match status" value="1"/>
</dbReference>
<dbReference type="InterPro" id="IPR007110">
    <property type="entry name" value="Ig-like_dom"/>
</dbReference>
<dbReference type="SMART" id="SM00406">
    <property type="entry name" value="IGv"/>
    <property type="match status" value="1"/>
</dbReference>
<keyword evidence="3" id="KW-0393">Immunoglobulin domain</keyword>
<protein>
    <recommendedName>
        <fullName evidence="5">Ig-like domain-containing protein</fullName>
    </recommendedName>
</protein>
<evidence type="ECO:0000256" key="3">
    <source>
        <dbReference type="ARBA" id="ARBA00023319"/>
    </source>
</evidence>